<accession>L0WEN0</accession>
<comment type="function">
    <text evidence="1">Specifically methylates the adenine in position 2030 of 23S rRNA.</text>
</comment>
<comment type="subunit">
    <text evidence="1">Monomer.</text>
</comment>
<dbReference type="Gene3D" id="3.40.50.150">
    <property type="entry name" value="Vaccinia Virus protein VP39"/>
    <property type="match status" value="1"/>
</dbReference>
<gene>
    <name evidence="1" type="primary">rlmJ</name>
    <name evidence="2" type="ORF">A11A3_03879</name>
</gene>
<feature type="binding site" evidence="1">
    <location>
        <position position="75"/>
    </location>
    <ligand>
        <name>S-adenosyl-L-methionine</name>
        <dbReference type="ChEBI" id="CHEBI:59789"/>
    </ligand>
</feature>
<dbReference type="InterPro" id="IPR029063">
    <property type="entry name" value="SAM-dependent_MTases_sf"/>
</dbReference>
<feature type="binding site" evidence="1">
    <location>
        <position position="151"/>
    </location>
    <ligand>
        <name>S-adenosyl-L-methionine</name>
        <dbReference type="ChEBI" id="CHEBI:59789"/>
    </ligand>
</feature>
<keyword evidence="1" id="KW-0694">RNA-binding</keyword>
<feature type="binding site" evidence="1">
    <location>
        <position position="133"/>
    </location>
    <ligand>
        <name>S-adenosyl-L-methionine</name>
        <dbReference type="ChEBI" id="CHEBI:59789"/>
    </ligand>
</feature>
<evidence type="ECO:0000313" key="3">
    <source>
        <dbReference type="Proteomes" id="UP000010164"/>
    </source>
</evidence>
<dbReference type="Pfam" id="PF04378">
    <property type="entry name" value="RsmJ"/>
    <property type="match status" value="1"/>
</dbReference>
<protein>
    <recommendedName>
        <fullName evidence="1">Ribosomal RNA large subunit methyltransferase J</fullName>
        <ecNumber evidence="1">2.1.1.266</ecNumber>
    </recommendedName>
    <alternativeName>
        <fullName evidence="1">23S rRNA (adenine(2030)-N6)-methyltransferase</fullName>
    </alternativeName>
    <alternativeName>
        <fullName evidence="1">23S rRNA m6A2030 methyltransferase</fullName>
    </alternativeName>
</protein>
<dbReference type="PATRIC" id="fig|1177179.3.peg.774"/>
<feature type="binding site" evidence="1">
    <location>
        <position position="52"/>
    </location>
    <ligand>
        <name>S-adenosyl-L-methionine</name>
        <dbReference type="ChEBI" id="CHEBI:59789"/>
    </ligand>
</feature>
<name>L0WEN0_9GAMM</name>
<dbReference type="GO" id="GO:0036307">
    <property type="term" value="F:23S rRNA (adenine(2030)-N(6))-methyltransferase activity"/>
    <property type="evidence" value="ECO:0007669"/>
    <property type="project" value="UniProtKB-UniRule"/>
</dbReference>
<keyword evidence="3" id="KW-1185">Reference proteome</keyword>
<proteinExistence type="inferred from homology"/>
<feature type="site" description="Interaction with substrate rRNA" evidence="1">
    <location>
        <position position="37"/>
    </location>
</feature>
<dbReference type="PANTHER" id="PTHR37426:SF1">
    <property type="entry name" value="RIBOSOMAL RNA LARGE SUBUNIT METHYLTRANSFERASE J"/>
    <property type="match status" value="1"/>
</dbReference>
<keyword evidence="1" id="KW-0808">Transferase</keyword>
<dbReference type="AlphaFoldDB" id="L0WEN0"/>
<dbReference type="Proteomes" id="UP000010164">
    <property type="component" value="Unassembled WGS sequence"/>
</dbReference>
<dbReference type="STRING" id="1177179.A11A3_03879"/>
<dbReference type="GO" id="GO:0070475">
    <property type="term" value="P:rRNA base methylation"/>
    <property type="evidence" value="ECO:0007669"/>
    <property type="project" value="UniProtKB-UniRule"/>
</dbReference>
<keyword evidence="1" id="KW-0489">Methyltransferase</keyword>
<comment type="similarity">
    <text evidence="1">Belongs to the RlmJ family.</text>
</comment>
<evidence type="ECO:0000256" key="1">
    <source>
        <dbReference type="HAMAP-Rule" id="MF_00934"/>
    </source>
</evidence>
<comment type="caution">
    <text evidence="2">The sequence shown here is derived from an EMBL/GenBank/DDBJ whole genome shotgun (WGS) entry which is preliminary data.</text>
</comment>
<feature type="active site" description="Proton acceptor" evidence="1">
    <location>
        <position position="197"/>
    </location>
</feature>
<dbReference type="InterPro" id="IPR007473">
    <property type="entry name" value="RlmJ"/>
</dbReference>
<evidence type="ECO:0000313" key="2">
    <source>
        <dbReference type="EMBL" id="EKF75466.1"/>
    </source>
</evidence>
<comment type="catalytic activity">
    <reaction evidence="1">
        <text>adenosine(2030) in 23S rRNA + S-adenosyl-L-methionine = N(6)-methyladenosine(2030) in 23S rRNA + S-adenosyl-L-homocysteine + H(+)</text>
        <dbReference type="Rhea" id="RHEA:43736"/>
        <dbReference type="Rhea" id="RHEA-COMP:10668"/>
        <dbReference type="Rhea" id="RHEA-COMP:10669"/>
        <dbReference type="ChEBI" id="CHEBI:15378"/>
        <dbReference type="ChEBI" id="CHEBI:57856"/>
        <dbReference type="ChEBI" id="CHEBI:59789"/>
        <dbReference type="ChEBI" id="CHEBI:74411"/>
        <dbReference type="ChEBI" id="CHEBI:74449"/>
        <dbReference type="EC" id="2.1.1.266"/>
    </reaction>
</comment>
<organism evidence="2 3">
    <name type="scientific">Alcanivorax hongdengensis A-11-3</name>
    <dbReference type="NCBI Taxonomy" id="1177179"/>
    <lineage>
        <taxon>Bacteria</taxon>
        <taxon>Pseudomonadati</taxon>
        <taxon>Pseudomonadota</taxon>
        <taxon>Gammaproteobacteria</taxon>
        <taxon>Oceanospirillales</taxon>
        <taxon>Alcanivoracaceae</taxon>
        <taxon>Alcanivorax</taxon>
    </lineage>
</organism>
<reference evidence="2 3" key="1">
    <citation type="journal article" date="2012" name="J. Bacteriol.">
        <title>Genome Sequence of the Alkane-Degrading Bacterium Alcanivorax hongdengensis Type Strain A-11-3.</title>
        <authorList>
            <person name="Lai Q."/>
            <person name="Shao Z."/>
        </authorList>
    </citation>
    <scope>NUCLEOTIDE SEQUENCE [LARGE SCALE GENOMIC DNA]</scope>
    <source>
        <strain evidence="2 3">A-11-3</strain>
    </source>
</reference>
<keyword evidence="1" id="KW-0949">S-adenosyl-L-methionine</keyword>
<feature type="binding site" evidence="1">
    <location>
        <position position="197"/>
    </location>
    <ligand>
        <name>S-adenosyl-L-methionine</name>
        <dbReference type="ChEBI" id="CHEBI:59789"/>
    </ligand>
</feature>
<dbReference type="EC" id="2.1.1.266" evidence="1"/>
<dbReference type="SUPFAM" id="SSF53335">
    <property type="entry name" value="S-adenosyl-L-methionine-dependent methyltransferases"/>
    <property type="match status" value="1"/>
</dbReference>
<dbReference type="eggNOG" id="COG2961">
    <property type="taxonomic scope" value="Bacteria"/>
</dbReference>
<dbReference type="GO" id="GO:0005829">
    <property type="term" value="C:cytosol"/>
    <property type="evidence" value="ECO:0007669"/>
    <property type="project" value="TreeGrafter"/>
</dbReference>
<dbReference type="HAMAP" id="MF_00934">
    <property type="entry name" value="23SrRNA_methyltr_J"/>
    <property type="match status" value="1"/>
</dbReference>
<dbReference type="EMBL" id="AMRJ01000003">
    <property type="protein sequence ID" value="EKF75466.1"/>
    <property type="molecule type" value="Genomic_DNA"/>
</dbReference>
<dbReference type="PANTHER" id="PTHR37426">
    <property type="entry name" value="RIBOSOMAL RNA LARGE SUBUNIT METHYLTRANSFERASE J"/>
    <property type="match status" value="1"/>
</dbReference>
<dbReference type="GO" id="GO:0003723">
    <property type="term" value="F:RNA binding"/>
    <property type="evidence" value="ECO:0007669"/>
    <property type="project" value="UniProtKB-UniRule"/>
</dbReference>
<sequence>MVVFWLLFFDRAASDAPAVRVYNAPPHTPQVLIMLSYRHSYHAGNFADVLKHIVQIAIIEYLKKKDKPFTVHDTHGGAGSYAIANEHMQKTGEYVDGIGRLFGQRFGDPLLDRYLTLVAGLNPVGHLREYPGSPLISATLLREQDRLQCTELHSTDFPLLQQRFAGDKRVRVEKMDAWQGMRAMLPPTHRRGLVLIDPSYELEADYTDVLEGVREGLRRFATATYAVWYPVLDRQRTEGFVRRFVKAGFPDLLRVECCARADGSGRGMTGSGMLVINPPYTLAQQLSQTLPVLRQQLCDVGGHTLVKPLTAEH</sequence>
<keyword evidence="1" id="KW-0698">rRNA processing</keyword>
<feature type="binding site" evidence="1">
    <location>
        <begin position="176"/>
        <end position="177"/>
    </location>
    <ligand>
        <name>S-adenosyl-L-methionine</name>
        <dbReference type="ChEBI" id="CHEBI:59789"/>
    </ligand>
</feature>